<evidence type="ECO:0000259" key="5">
    <source>
        <dbReference type="PROSITE" id="PS50048"/>
    </source>
</evidence>
<dbReference type="SMART" id="SM00066">
    <property type="entry name" value="GAL4"/>
    <property type="match status" value="1"/>
</dbReference>
<dbReference type="PROSITE" id="PS50048">
    <property type="entry name" value="ZN2_CY6_FUNGAL_2"/>
    <property type="match status" value="1"/>
</dbReference>
<dbReference type="GO" id="GO:0000981">
    <property type="term" value="F:DNA-binding transcription factor activity, RNA polymerase II-specific"/>
    <property type="evidence" value="ECO:0007669"/>
    <property type="project" value="InterPro"/>
</dbReference>
<reference evidence="6 7" key="1">
    <citation type="journal article" date="2018" name="Sci. Rep.">
        <title>Comparative genomics provides insights into the lifestyle and reveals functional heterogeneity of dark septate endophytic fungi.</title>
        <authorList>
            <person name="Knapp D.G."/>
            <person name="Nemeth J.B."/>
            <person name="Barry K."/>
            <person name="Hainaut M."/>
            <person name="Henrissat B."/>
            <person name="Johnson J."/>
            <person name="Kuo A."/>
            <person name="Lim J.H.P."/>
            <person name="Lipzen A."/>
            <person name="Nolan M."/>
            <person name="Ohm R.A."/>
            <person name="Tamas L."/>
            <person name="Grigoriev I.V."/>
            <person name="Spatafora J.W."/>
            <person name="Nagy L.G."/>
            <person name="Kovacs G.M."/>
        </authorList>
    </citation>
    <scope>NUCLEOTIDE SEQUENCE [LARGE SCALE GENOMIC DNA]</scope>
    <source>
        <strain evidence="6 7">DSE2036</strain>
    </source>
</reference>
<organism evidence="6 7">
    <name type="scientific">Periconia macrospinosa</name>
    <dbReference type="NCBI Taxonomy" id="97972"/>
    <lineage>
        <taxon>Eukaryota</taxon>
        <taxon>Fungi</taxon>
        <taxon>Dikarya</taxon>
        <taxon>Ascomycota</taxon>
        <taxon>Pezizomycotina</taxon>
        <taxon>Dothideomycetes</taxon>
        <taxon>Pleosporomycetidae</taxon>
        <taxon>Pleosporales</taxon>
        <taxon>Massarineae</taxon>
        <taxon>Periconiaceae</taxon>
        <taxon>Periconia</taxon>
    </lineage>
</organism>
<name>A0A2V1E5E7_9PLEO</name>
<dbReference type="Proteomes" id="UP000244855">
    <property type="component" value="Unassembled WGS sequence"/>
</dbReference>
<evidence type="ECO:0000313" key="6">
    <source>
        <dbReference type="EMBL" id="PVI05339.1"/>
    </source>
</evidence>
<dbReference type="InterPro" id="IPR007219">
    <property type="entry name" value="XnlR_reg_dom"/>
</dbReference>
<dbReference type="GO" id="GO:0008270">
    <property type="term" value="F:zinc ion binding"/>
    <property type="evidence" value="ECO:0007669"/>
    <property type="project" value="InterPro"/>
</dbReference>
<evidence type="ECO:0000256" key="3">
    <source>
        <dbReference type="ARBA" id="ARBA00023242"/>
    </source>
</evidence>
<evidence type="ECO:0000256" key="4">
    <source>
        <dbReference type="SAM" id="MobiDB-lite"/>
    </source>
</evidence>
<dbReference type="PANTHER" id="PTHR31001:SF45">
    <property type="entry name" value="ZN(II)2CYS6 TRANSCRIPTION FACTOR (EUROFUNG)"/>
    <property type="match status" value="1"/>
</dbReference>
<comment type="subcellular location">
    <subcellularLocation>
        <location evidence="1">Nucleus</location>
    </subcellularLocation>
</comment>
<dbReference type="GO" id="GO:0006351">
    <property type="term" value="P:DNA-templated transcription"/>
    <property type="evidence" value="ECO:0007669"/>
    <property type="project" value="InterPro"/>
</dbReference>
<dbReference type="InterPro" id="IPR036864">
    <property type="entry name" value="Zn2-C6_fun-type_DNA-bd_sf"/>
</dbReference>
<proteinExistence type="predicted"/>
<dbReference type="GO" id="GO:0005634">
    <property type="term" value="C:nucleus"/>
    <property type="evidence" value="ECO:0007669"/>
    <property type="project" value="UniProtKB-SubCell"/>
</dbReference>
<keyword evidence="2" id="KW-0479">Metal-binding</keyword>
<dbReference type="CDD" id="cd00067">
    <property type="entry name" value="GAL4"/>
    <property type="match status" value="1"/>
</dbReference>
<dbReference type="Pfam" id="PF04082">
    <property type="entry name" value="Fungal_trans"/>
    <property type="match status" value="1"/>
</dbReference>
<evidence type="ECO:0000256" key="1">
    <source>
        <dbReference type="ARBA" id="ARBA00004123"/>
    </source>
</evidence>
<keyword evidence="7" id="KW-1185">Reference proteome</keyword>
<dbReference type="SUPFAM" id="SSF57701">
    <property type="entry name" value="Zn2/Cys6 DNA-binding domain"/>
    <property type="match status" value="1"/>
</dbReference>
<gene>
    <name evidence="6" type="ORF">DM02DRAFT_610652</name>
</gene>
<evidence type="ECO:0000256" key="2">
    <source>
        <dbReference type="ARBA" id="ARBA00022723"/>
    </source>
</evidence>
<dbReference type="CDD" id="cd12148">
    <property type="entry name" value="fungal_TF_MHR"/>
    <property type="match status" value="1"/>
</dbReference>
<dbReference type="PANTHER" id="PTHR31001">
    <property type="entry name" value="UNCHARACTERIZED TRANSCRIPTIONAL REGULATORY PROTEIN"/>
    <property type="match status" value="1"/>
</dbReference>
<dbReference type="EMBL" id="KZ805314">
    <property type="protein sequence ID" value="PVI05339.1"/>
    <property type="molecule type" value="Genomic_DNA"/>
</dbReference>
<dbReference type="AlphaFoldDB" id="A0A2V1E5E7"/>
<dbReference type="Pfam" id="PF00172">
    <property type="entry name" value="Zn_clus"/>
    <property type="match status" value="1"/>
</dbReference>
<evidence type="ECO:0000313" key="7">
    <source>
        <dbReference type="Proteomes" id="UP000244855"/>
    </source>
</evidence>
<dbReference type="GO" id="GO:0003677">
    <property type="term" value="F:DNA binding"/>
    <property type="evidence" value="ECO:0007669"/>
    <property type="project" value="InterPro"/>
</dbReference>
<dbReference type="InterPro" id="IPR001138">
    <property type="entry name" value="Zn2Cys6_DnaBD"/>
</dbReference>
<dbReference type="InterPro" id="IPR050613">
    <property type="entry name" value="Sec_Metabolite_Reg"/>
</dbReference>
<dbReference type="OrthoDB" id="2269373at2759"/>
<keyword evidence="3" id="KW-0539">Nucleus</keyword>
<dbReference type="STRING" id="97972.A0A2V1E5E7"/>
<protein>
    <submittedName>
        <fullName evidence="6">Putative C6 transcription factor</fullName>
    </submittedName>
</protein>
<accession>A0A2V1E5E7</accession>
<sequence length="728" mass="82276">MSSGQTTVSLVRPQRILACVACQQRKIKCDRKFPCSHCVKSKIECTPATKLPRRRRRRFGEQELLDHLRKYEELLRQNNIDFEPLIPEPPNTKESPAPHGQTSEDQEDTPESSNAMNPSPPNKIPEVKSFWHAVYQRFGPGENEIELPIQDNYEDVVSPGMDTIFVHDNSLLFGPQTTIDLSTLHPEPAQMLRLWQLFLDNVNPLFRVVHTPTMQVRLIDAIGNLQTVQPPMEALMFAIYSMAIFSLDKDECLATFSSSRSELLTRYQFGCLQALQNCAFLKSNDRDTLTAFFLYISSYAHSDPKALSSTMAIAIRIAQRMKIDRELDCAQHNLLEGEMRRRLWWAILILDLRICQIAGEKNRTFLPTFSTRVPLNINDAILRPGTNEPPTVIPEQPTEAIYIVVRAVIGDFLRHTNFNLAYNAPELVPLARTSVSAHADDQLLYLEKVIESRYLKHCNPQDPLHFLTIHESRCLLAKCRLMESYSTNPDTTWTDDEAQRACGYAIRILECDTAINASPLVKDFQWMTRLYFPFPAYIHLMKYLRREPLDHIADRAWKTLNDNFELWAGHTVESKDAVYKMLRKLVLDAWAARETALISTNEIVREEDVPKIVIWIKEYINRAKGTSQSPGDTNWLSGGGDSGDVGAASSGAMEIEGMNTAGMFGSMPLPFNPTVNSTPAFGMQNPWATFGMGGVPPPQGPSDPSANQVDWTALMMGWGVGQTPGTDW</sequence>
<feature type="region of interest" description="Disordered" evidence="4">
    <location>
        <begin position="82"/>
        <end position="123"/>
    </location>
</feature>
<dbReference type="Gene3D" id="4.10.240.10">
    <property type="entry name" value="Zn(2)-C6 fungal-type DNA-binding domain"/>
    <property type="match status" value="1"/>
</dbReference>
<feature type="domain" description="Zn(2)-C6 fungal-type" evidence="5">
    <location>
        <begin position="18"/>
        <end position="46"/>
    </location>
</feature>